<dbReference type="Gene3D" id="6.10.250.2510">
    <property type="match status" value="1"/>
</dbReference>
<keyword evidence="5" id="KW-1185">Reference proteome</keyword>
<accession>A0AAD7SRL6</accession>
<keyword evidence="2" id="KW-0963">Cytoplasm</keyword>
<evidence type="ECO:0000256" key="3">
    <source>
        <dbReference type="SAM" id="MobiDB-lite"/>
    </source>
</evidence>
<evidence type="ECO:0000256" key="2">
    <source>
        <dbReference type="ARBA" id="ARBA00022490"/>
    </source>
</evidence>
<reference evidence="4" key="1">
    <citation type="journal article" date="2023" name="Science">
        <title>Genome structures resolve the early diversification of teleost fishes.</title>
        <authorList>
            <person name="Parey E."/>
            <person name="Louis A."/>
            <person name="Montfort J."/>
            <person name="Bouchez O."/>
            <person name="Roques C."/>
            <person name="Iampietro C."/>
            <person name="Lluch J."/>
            <person name="Castinel A."/>
            <person name="Donnadieu C."/>
            <person name="Desvignes T."/>
            <person name="Floi Bucao C."/>
            <person name="Jouanno E."/>
            <person name="Wen M."/>
            <person name="Mejri S."/>
            <person name="Dirks R."/>
            <person name="Jansen H."/>
            <person name="Henkel C."/>
            <person name="Chen W.J."/>
            <person name="Zahm M."/>
            <person name="Cabau C."/>
            <person name="Klopp C."/>
            <person name="Thompson A.W."/>
            <person name="Robinson-Rechavi M."/>
            <person name="Braasch I."/>
            <person name="Lecointre G."/>
            <person name="Bobe J."/>
            <person name="Postlethwait J.H."/>
            <person name="Berthelot C."/>
            <person name="Roest Crollius H."/>
            <person name="Guiguen Y."/>
        </authorList>
    </citation>
    <scope>NUCLEOTIDE SEQUENCE</scope>
    <source>
        <strain evidence="4">NC1722</strain>
    </source>
</reference>
<sequence>MSGDFSRPVGRRKCQQASGRTRACCHWGGVTAPGRRGERSGEMRWACQEGRSPRDGQQPRLRPSLHHGSSSARIGNTFLCVLNKIILDPLTFSEARFRPSLEERLESIISGAALMADSSCTRDDRRERIVAECNAVRQALQDLLSEYMNNRHSFTFRTHALCSCGWCGSCDVPYGKRFWNILAQYRYAGPDPADLSVTADVFVWRFVDAVLRALTALPLGSALTHPPTPLHNNQ</sequence>
<dbReference type="EMBL" id="JAINUG010000038">
    <property type="protein sequence ID" value="KAJ8407510.1"/>
    <property type="molecule type" value="Genomic_DNA"/>
</dbReference>
<dbReference type="AlphaFoldDB" id="A0AAD7SRL6"/>
<evidence type="ECO:0000256" key="1">
    <source>
        <dbReference type="ARBA" id="ARBA00004496"/>
    </source>
</evidence>
<dbReference type="Pfam" id="PF01044">
    <property type="entry name" value="Vinculin"/>
    <property type="match status" value="1"/>
</dbReference>
<dbReference type="InterPro" id="IPR006077">
    <property type="entry name" value="Vinculin/catenin"/>
</dbReference>
<dbReference type="Proteomes" id="UP001221898">
    <property type="component" value="Unassembled WGS sequence"/>
</dbReference>
<proteinExistence type="predicted"/>
<dbReference type="GO" id="GO:0016342">
    <property type="term" value="C:catenin complex"/>
    <property type="evidence" value="ECO:0007669"/>
    <property type="project" value="TreeGrafter"/>
</dbReference>
<dbReference type="GO" id="GO:0051015">
    <property type="term" value="F:actin filament binding"/>
    <property type="evidence" value="ECO:0007669"/>
    <property type="project" value="InterPro"/>
</dbReference>
<protein>
    <submittedName>
        <fullName evidence="4">Uncharacterized protein</fullName>
    </submittedName>
</protein>
<dbReference type="GO" id="GO:0005912">
    <property type="term" value="C:adherens junction"/>
    <property type="evidence" value="ECO:0007669"/>
    <property type="project" value="TreeGrafter"/>
</dbReference>
<name>A0AAD7SRL6_9TELE</name>
<feature type="region of interest" description="Disordered" evidence="3">
    <location>
        <begin position="33"/>
        <end position="70"/>
    </location>
</feature>
<dbReference type="GO" id="GO:0016477">
    <property type="term" value="P:cell migration"/>
    <property type="evidence" value="ECO:0007669"/>
    <property type="project" value="TreeGrafter"/>
</dbReference>
<dbReference type="GO" id="GO:0098609">
    <property type="term" value="P:cell-cell adhesion"/>
    <property type="evidence" value="ECO:0007669"/>
    <property type="project" value="TreeGrafter"/>
</dbReference>
<evidence type="ECO:0000313" key="4">
    <source>
        <dbReference type="EMBL" id="KAJ8407510.1"/>
    </source>
</evidence>
<evidence type="ECO:0000313" key="5">
    <source>
        <dbReference type="Proteomes" id="UP001221898"/>
    </source>
</evidence>
<dbReference type="GO" id="GO:0008013">
    <property type="term" value="F:beta-catenin binding"/>
    <property type="evidence" value="ECO:0007669"/>
    <property type="project" value="TreeGrafter"/>
</dbReference>
<dbReference type="PANTHER" id="PTHR18914">
    <property type="entry name" value="ALPHA CATENIN"/>
    <property type="match status" value="1"/>
</dbReference>
<comment type="subcellular location">
    <subcellularLocation>
        <location evidence="1">Cytoplasm</location>
    </subcellularLocation>
</comment>
<gene>
    <name evidence="4" type="ORF">AAFF_G00273670</name>
</gene>
<dbReference type="GO" id="GO:0005737">
    <property type="term" value="C:cytoplasm"/>
    <property type="evidence" value="ECO:0007669"/>
    <property type="project" value="UniProtKB-SubCell"/>
</dbReference>
<dbReference type="PANTHER" id="PTHR18914:SF23">
    <property type="entry name" value="CATENIN ALPHA-2"/>
    <property type="match status" value="1"/>
</dbReference>
<comment type="caution">
    <text evidence="4">The sequence shown here is derived from an EMBL/GenBank/DDBJ whole genome shotgun (WGS) entry which is preliminary data.</text>
</comment>
<organism evidence="4 5">
    <name type="scientific">Aldrovandia affinis</name>
    <dbReference type="NCBI Taxonomy" id="143900"/>
    <lineage>
        <taxon>Eukaryota</taxon>
        <taxon>Metazoa</taxon>
        <taxon>Chordata</taxon>
        <taxon>Craniata</taxon>
        <taxon>Vertebrata</taxon>
        <taxon>Euteleostomi</taxon>
        <taxon>Actinopterygii</taxon>
        <taxon>Neopterygii</taxon>
        <taxon>Teleostei</taxon>
        <taxon>Notacanthiformes</taxon>
        <taxon>Halosauridae</taxon>
        <taxon>Aldrovandia</taxon>
    </lineage>
</organism>